<dbReference type="InParanoid" id="A0A0C9ZRW0"/>
<evidence type="ECO:0000313" key="2">
    <source>
        <dbReference type="Proteomes" id="UP000054485"/>
    </source>
</evidence>
<dbReference type="HOGENOM" id="CLU_056788_1_8_1"/>
<gene>
    <name evidence="1" type="ORF">CY34DRAFT_761455</name>
</gene>
<dbReference type="AlphaFoldDB" id="A0A0C9ZRW0"/>
<protein>
    <submittedName>
        <fullName evidence="1">Uncharacterized protein</fullName>
    </submittedName>
</protein>
<dbReference type="InterPro" id="IPR009057">
    <property type="entry name" value="Homeodomain-like_sf"/>
</dbReference>
<name>A0A0C9ZRW0_9AGAM</name>
<reference evidence="2" key="2">
    <citation type="submission" date="2015-01" db="EMBL/GenBank/DDBJ databases">
        <title>Evolutionary Origins and Diversification of the Mycorrhizal Mutualists.</title>
        <authorList>
            <consortium name="DOE Joint Genome Institute"/>
            <consortium name="Mycorrhizal Genomics Consortium"/>
            <person name="Kohler A."/>
            <person name="Kuo A."/>
            <person name="Nagy L.G."/>
            <person name="Floudas D."/>
            <person name="Copeland A."/>
            <person name="Barry K.W."/>
            <person name="Cichocki N."/>
            <person name="Veneault-Fourrey C."/>
            <person name="LaButti K."/>
            <person name="Lindquist E.A."/>
            <person name="Lipzen A."/>
            <person name="Lundell T."/>
            <person name="Morin E."/>
            <person name="Murat C."/>
            <person name="Riley R."/>
            <person name="Ohm R."/>
            <person name="Sun H."/>
            <person name="Tunlid A."/>
            <person name="Henrissat B."/>
            <person name="Grigoriev I.V."/>
            <person name="Hibbett D.S."/>
            <person name="Martin F."/>
        </authorList>
    </citation>
    <scope>NUCLEOTIDE SEQUENCE [LARGE SCALE GENOMIC DNA]</scope>
    <source>
        <strain evidence="2">UH-Slu-Lm8-n1</strain>
    </source>
</reference>
<dbReference type="SUPFAM" id="SSF46689">
    <property type="entry name" value="Homeodomain-like"/>
    <property type="match status" value="1"/>
</dbReference>
<dbReference type="OrthoDB" id="3255572at2759"/>
<accession>A0A0C9ZRW0</accession>
<evidence type="ECO:0000313" key="1">
    <source>
        <dbReference type="EMBL" id="KIK32011.1"/>
    </source>
</evidence>
<organism evidence="1 2">
    <name type="scientific">Suillus luteus UH-Slu-Lm8-n1</name>
    <dbReference type="NCBI Taxonomy" id="930992"/>
    <lineage>
        <taxon>Eukaryota</taxon>
        <taxon>Fungi</taxon>
        <taxon>Dikarya</taxon>
        <taxon>Basidiomycota</taxon>
        <taxon>Agaricomycotina</taxon>
        <taxon>Agaricomycetes</taxon>
        <taxon>Agaricomycetidae</taxon>
        <taxon>Boletales</taxon>
        <taxon>Suillineae</taxon>
        <taxon>Suillaceae</taxon>
        <taxon>Suillus</taxon>
    </lineage>
</organism>
<sequence>MSGRSCYRRWRQIFEEFGTVARPPSPLTGRTRTITRALLTAIEDIFAVDSDLFLDKVCTWLAAEHNIIASTSTLSCNLNEAGLTRKILRKLASERDEAR</sequence>
<dbReference type="EMBL" id="KN836466">
    <property type="protein sequence ID" value="KIK32011.1"/>
    <property type="molecule type" value="Genomic_DNA"/>
</dbReference>
<dbReference type="Proteomes" id="UP000054485">
    <property type="component" value="Unassembled WGS sequence"/>
</dbReference>
<keyword evidence="2" id="KW-1185">Reference proteome</keyword>
<proteinExistence type="predicted"/>
<reference evidence="1 2" key="1">
    <citation type="submission" date="2014-04" db="EMBL/GenBank/DDBJ databases">
        <authorList>
            <consortium name="DOE Joint Genome Institute"/>
            <person name="Kuo A."/>
            <person name="Ruytinx J."/>
            <person name="Rineau F."/>
            <person name="Colpaert J."/>
            <person name="Kohler A."/>
            <person name="Nagy L.G."/>
            <person name="Floudas D."/>
            <person name="Copeland A."/>
            <person name="Barry K.W."/>
            <person name="Cichocki N."/>
            <person name="Veneault-Fourrey C."/>
            <person name="LaButti K."/>
            <person name="Lindquist E.A."/>
            <person name="Lipzen A."/>
            <person name="Lundell T."/>
            <person name="Morin E."/>
            <person name="Murat C."/>
            <person name="Sun H."/>
            <person name="Tunlid A."/>
            <person name="Henrissat B."/>
            <person name="Grigoriev I.V."/>
            <person name="Hibbett D.S."/>
            <person name="Martin F."/>
            <person name="Nordberg H.P."/>
            <person name="Cantor M.N."/>
            <person name="Hua S.X."/>
        </authorList>
    </citation>
    <scope>NUCLEOTIDE SEQUENCE [LARGE SCALE GENOMIC DNA]</scope>
    <source>
        <strain evidence="1 2">UH-Slu-Lm8-n1</strain>
    </source>
</reference>
<dbReference type="STRING" id="930992.A0A0C9ZRW0"/>